<reference evidence="1" key="1">
    <citation type="journal article" date="2020" name="New Phytol.">
        <title>Comparative genomics reveals dynamic genome evolution in host specialist ectomycorrhizal fungi.</title>
        <authorList>
            <person name="Lofgren L.A."/>
            <person name="Nguyen N.H."/>
            <person name="Vilgalys R."/>
            <person name="Ruytinx J."/>
            <person name="Liao H.L."/>
            <person name="Branco S."/>
            <person name="Kuo A."/>
            <person name="LaButti K."/>
            <person name="Lipzen A."/>
            <person name="Andreopoulos W."/>
            <person name="Pangilinan J."/>
            <person name="Riley R."/>
            <person name="Hundley H."/>
            <person name="Na H."/>
            <person name="Barry K."/>
            <person name="Grigoriev I.V."/>
            <person name="Stajich J.E."/>
            <person name="Kennedy P.G."/>
        </authorList>
    </citation>
    <scope>NUCLEOTIDE SEQUENCE</scope>
    <source>
        <strain evidence="1">DOB743</strain>
    </source>
</reference>
<dbReference type="OrthoDB" id="435275at2759"/>
<name>A0A9P7A275_9AGAM</name>
<organism evidence="1 2">
    <name type="scientific">Suillus placidus</name>
    <dbReference type="NCBI Taxonomy" id="48579"/>
    <lineage>
        <taxon>Eukaryota</taxon>
        <taxon>Fungi</taxon>
        <taxon>Dikarya</taxon>
        <taxon>Basidiomycota</taxon>
        <taxon>Agaricomycotina</taxon>
        <taxon>Agaricomycetes</taxon>
        <taxon>Agaricomycetidae</taxon>
        <taxon>Boletales</taxon>
        <taxon>Suillineae</taxon>
        <taxon>Suillaceae</taxon>
        <taxon>Suillus</taxon>
    </lineage>
</organism>
<accession>A0A9P7A275</accession>
<dbReference type="Proteomes" id="UP000714275">
    <property type="component" value="Unassembled WGS sequence"/>
</dbReference>
<keyword evidence="2" id="KW-1185">Reference proteome</keyword>
<proteinExistence type="predicted"/>
<evidence type="ECO:0000313" key="1">
    <source>
        <dbReference type="EMBL" id="KAG1780410.1"/>
    </source>
</evidence>
<comment type="caution">
    <text evidence="1">The sequence shown here is derived from an EMBL/GenBank/DDBJ whole genome shotgun (WGS) entry which is preliminary data.</text>
</comment>
<dbReference type="EMBL" id="JABBWD010000009">
    <property type="protein sequence ID" value="KAG1780410.1"/>
    <property type="molecule type" value="Genomic_DNA"/>
</dbReference>
<gene>
    <name evidence="1" type="ORF">EV702DRAFT_1082573</name>
</gene>
<sequence length="63" mass="6804">MSCNPNLGTASTLQNCNRVMNKTHLKVIQCSIDADLLVVDEDGEKVKTISTAGVDTPFLSLRP</sequence>
<evidence type="ECO:0000313" key="2">
    <source>
        <dbReference type="Proteomes" id="UP000714275"/>
    </source>
</evidence>
<protein>
    <submittedName>
        <fullName evidence="1">Uncharacterized protein</fullName>
    </submittedName>
</protein>
<dbReference type="AlphaFoldDB" id="A0A9P7A275"/>